<comment type="caution">
    <text evidence="2">The sequence shown here is derived from an EMBL/GenBank/DDBJ whole genome shotgun (WGS) entry which is preliminary data.</text>
</comment>
<feature type="non-terminal residue" evidence="2">
    <location>
        <position position="1"/>
    </location>
</feature>
<evidence type="ECO:0000259" key="1">
    <source>
        <dbReference type="Pfam" id="PF25183"/>
    </source>
</evidence>
<feature type="non-terminal residue" evidence="2">
    <location>
        <position position="194"/>
    </location>
</feature>
<evidence type="ECO:0000313" key="2">
    <source>
        <dbReference type="EMBL" id="GAH12789.1"/>
    </source>
</evidence>
<reference evidence="2" key="1">
    <citation type="journal article" date="2014" name="Front. Microbiol.">
        <title>High frequency of phylogenetically diverse reductive dehalogenase-homologous genes in deep subseafloor sedimentary metagenomes.</title>
        <authorList>
            <person name="Kawai M."/>
            <person name="Futagami T."/>
            <person name="Toyoda A."/>
            <person name="Takaki Y."/>
            <person name="Nishi S."/>
            <person name="Hori S."/>
            <person name="Arai W."/>
            <person name="Tsubouchi T."/>
            <person name="Morono Y."/>
            <person name="Uchiyama I."/>
            <person name="Ito T."/>
            <person name="Fujiyama A."/>
            <person name="Inagaki F."/>
            <person name="Takami H."/>
        </authorList>
    </citation>
    <scope>NUCLEOTIDE SEQUENCE</scope>
    <source>
        <strain evidence="2">Expedition CK06-06</strain>
    </source>
</reference>
<gene>
    <name evidence="2" type="ORF">S01H4_59988</name>
</gene>
<dbReference type="InterPro" id="IPR057601">
    <property type="entry name" value="Oar-like_b-barrel"/>
</dbReference>
<organism evidence="2">
    <name type="scientific">marine sediment metagenome</name>
    <dbReference type="NCBI Taxonomy" id="412755"/>
    <lineage>
        <taxon>unclassified sequences</taxon>
        <taxon>metagenomes</taxon>
        <taxon>ecological metagenomes</taxon>
    </lineage>
</organism>
<sequence>RRQWVNEIYATSAAQNPDEWVPVGVTCPKAQREYTSVDVGFDKRFSNDWMAGLHYTWSRLWGNFAGLASSEEHGRKDPNVERYFDVWFLHYTSDPFVNGVGTESVGKLPTDRPHQFKFYGAYSLPFGLTVGLNAYAATGTPVTREFELNNCDGVYPEGRFTDGRTPFLWRADLYLEYNLKVTDKQTLQFSLNVD</sequence>
<dbReference type="AlphaFoldDB" id="X1E6H3"/>
<dbReference type="Pfam" id="PF25183">
    <property type="entry name" value="OMP_b-brl_4"/>
    <property type="match status" value="1"/>
</dbReference>
<name>X1E6H3_9ZZZZ</name>
<proteinExistence type="predicted"/>
<protein>
    <recommendedName>
        <fullName evidence="1">TonB-dependent transporter Oar-like beta-barrel domain-containing protein</fullName>
    </recommendedName>
</protein>
<dbReference type="SUPFAM" id="SSF56935">
    <property type="entry name" value="Porins"/>
    <property type="match status" value="1"/>
</dbReference>
<accession>X1E6H3</accession>
<feature type="domain" description="TonB-dependent transporter Oar-like beta-barrel" evidence="1">
    <location>
        <begin position="19"/>
        <end position="128"/>
    </location>
</feature>
<dbReference type="EMBL" id="BART01035273">
    <property type="protein sequence ID" value="GAH12789.1"/>
    <property type="molecule type" value="Genomic_DNA"/>
</dbReference>